<dbReference type="EMBL" id="JACSDY010000002">
    <property type="protein sequence ID" value="KAF7434268.1"/>
    <property type="molecule type" value="Genomic_DNA"/>
</dbReference>
<reference evidence="1" key="1">
    <citation type="journal article" date="2020" name="G3 (Bethesda)">
        <title>High-Quality Assemblies for Three Invasive Social Wasps from the &lt;i&gt;Vespula&lt;/i&gt; Genus.</title>
        <authorList>
            <person name="Harrop T.W.R."/>
            <person name="Guhlin J."/>
            <person name="McLaughlin G.M."/>
            <person name="Permina E."/>
            <person name="Stockwell P."/>
            <person name="Gilligan J."/>
            <person name="Le Lec M.F."/>
            <person name="Gruber M.A.M."/>
            <person name="Quinn O."/>
            <person name="Lovegrove M."/>
            <person name="Duncan E.J."/>
            <person name="Remnant E.J."/>
            <person name="Van Eeckhoven J."/>
            <person name="Graham B."/>
            <person name="Knapp R.A."/>
            <person name="Langford K.W."/>
            <person name="Kronenberg Z."/>
            <person name="Press M.O."/>
            <person name="Eacker S.M."/>
            <person name="Wilson-Rankin E.E."/>
            <person name="Purcell J."/>
            <person name="Lester P.J."/>
            <person name="Dearden P.K."/>
        </authorList>
    </citation>
    <scope>NUCLEOTIDE SEQUENCE</scope>
    <source>
        <strain evidence="1">Volc-1</strain>
    </source>
</reference>
<protein>
    <submittedName>
        <fullName evidence="1">Uncharacterized protein</fullName>
    </submittedName>
</protein>
<evidence type="ECO:0000313" key="1">
    <source>
        <dbReference type="EMBL" id="KAF7434268.1"/>
    </source>
</evidence>
<accession>A0A834PA99</accession>
<keyword evidence="2" id="KW-1185">Reference proteome</keyword>
<dbReference type="Proteomes" id="UP000600918">
    <property type="component" value="Unassembled WGS sequence"/>
</dbReference>
<name>A0A834PA99_VESPE</name>
<gene>
    <name evidence="1" type="ORF">H0235_002459</name>
</gene>
<dbReference type="AlphaFoldDB" id="A0A834PA99"/>
<comment type="caution">
    <text evidence="1">The sequence shown here is derived from an EMBL/GenBank/DDBJ whole genome shotgun (WGS) entry which is preliminary data.</text>
</comment>
<sequence>MRERKKTKEKQTPEALYEPSLQEVDRDFRSEVPLVQYDNYHPAEFDFNLQVETWETILSVEIFELRPKYVCSFETSGAEYQVTDNNDKANFTEPLKMMHKLYAMIAPERNTTARLSAERNAVIGGMLGDGKGGTSNEWGANRG</sequence>
<evidence type="ECO:0000313" key="2">
    <source>
        <dbReference type="Proteomes" id="UP000600918"/>
    </source>
</evidence>
<organism evidence="1 2">
    <name type="scientific">Vespula pensylvanica</name>
    <name type="common">Western yellow jacket</name>
    <name type="synonym">Wasp</name>
    <dbReference type="NCBI Taxonomy" id="30213"/>
    <lineage>
        <taxon>Eukaryota</taxon>
        <taxon>Metazoa</taxon>
        <taxon>Ecdysozoa</taxon>
        <taxon>Arthropoda</taxon>
        <taxon>Hexapoda</taxon>
        <taxon>Insecta</taxon>
        <taxon>Pterygota</taxon>
        <taxon>Neoptera</taxon>
        <taxon>Endopterygota</taxon>
        <taxon>Hymenoptera</taxon>
        <taxon>Apocrita</taxon>
        <taxon>Aculeata</taxon>
        <taxon>Vespoidea</taxon>
        <taxon>Vespidae</taxon>
        <taxon>Vespinae</taxon>
        <taxon>Vespula</taxon>
    </lineage>
</organism>
<proteinExistence type="predicted"/>